<evidence type="ECO:0000313" key="3">
    <source>
        <dbReference type="Proteomes" id="UP001174691"/>
    </source>
</evidence>
<feature type="region of interest" description="Disordered" evidence="1">
    <location>
        <begin position="438"/>
        <end position="459"/>
    </location>
</feature>
<feature type="compositionally biased region" description="Polar residues" evidence="1">
    <location>
        <begin position="39"/>
        <end position="53"/>
    </location>
</feature>
<feature type="compositionally biased region" description="Low complexity" evidence="1">
    <location>
        <begin position="234"/>
        <end position="248"/>
    </location>
</feature>
<sequence length="490" mass="53176">MTPPQITVDFFGNCSLHCTTETIEREAGPASPGYKTPRRTSTGLTSVPPTSRQSKMKKQFSEALLNRLRDCQTCAGEQQVTTPKSARVEVEAHSKRARIIALQAILLGDSNQLLANFLRDEGQSSKRLRRQIEAVLNHAGAMFEQVLNIWHDTGAEEKGCETLKFRGPGNADATESEPRTARTAVKEEEGKGTDNRKGMDDHMSEVTGKDTAKGDDTPSSELLPVEEPKSAFSDTPTETPTETPADTALNTPIDAAKTSTKRRPTNHGSDRTGRDLFAEDTVPNWYSHRCALTNDHLVDVAHIFPVGLRARSTNPLLEKQWALHRVSRSLKTAASLGAIFGDWPPPADVPPLASGSSVHLEGSLLAHLVDVAEERCMISPTTAAEWRGAVVKAVYEGLEAQIEFLEDVGQRRNLAPLGSFDDFLRDSMVGGAEWEEGAAVRGTEGQGGQEDQGRDSQKLNDGGEKGLCLWLGKARAGIRSFLAGAKDFGL</sequence>
<name>A0AA38R6V7_9PEZI</name>
<accession>A0AA38R6V7</accession>
<comment type="caution">
    <text evidence="2">The sequence shown here is derived from an EMBL/GenBank/DDBJ whole genome shotgun (WGS) entry which is preliminary data.</text>
</comment>
<dbReference type="Proteomes" id="UP001174691">
    <property type="component" value="Unassembled WGS sequence"/>
</dbReference>
<protein>
    <submittedName>
        <fullName evidence="2">Uncharacterized protein</fullName>
    </submittedName>
</protein>
<proteinExistence type="predicted"/>
<evidence type="ECO:0000313" key="2">
    <source>
        <dbReference type="EMBL" id="KAJ9136977.1"/>
    </source>
</evidence>
<organism evidence="2 3">
    <name type="scientific">Coniochaeta hoffmannii</name>
    <dbReference type="NCBI Taxonomy" id="91930"/>
    <lineage>
        <taxon>Eukaryota</taxon>
        <taxon>Fungi</taxon>
        <taxon>Dikarya</taxon>
        <taxon>Ascomycota</taxon>
        <taxon>Pezizomycotina</taxon>
        <taxon>Sordariomycetes</taxon>
        <taxon>Sordariomycetidae</taxon>
        <taxon>Coniochaetales</taxon>
        <taxon>Coniochaetaceae</taxon>
        <taxon>Coniochaeta</taxon>
    </lineage>
</organism>
<keyword evidence="3" id="KW-1185">Reference proteome</keyword>
<gene>
    <name evidence="2" type="ORF">NKR19_g8375</name>
</gene>
<feature type="region of interest" description="Disordered" evidence="1">
    <location>
        <begin position="25"/>
        <end position="56"/>
    </location>
</feature>
<feature type="region of interest" description="Disordered" evidence="1">
    <location>
        <begin position="162"/>
        <end position="275"/>
    </location>
</feature>
<dbReference type="AlphaFoldDB" id="A0AA38R6V7"/>
<evidence type="ECO:0000256" key="1">
    <source>
        <dbReference type="SAM" id="MobiDB-lite"/>
    </source>
</evidence>
<reference evidence="2" key="1">
    <citation type="submission" date="2022-07" db="EMBL/GenBank/DDBJ databases">
        <title>Fungi with potential for degradation of polypropylene.</title>
        <authorList>
            <person name="Gostincar C."/>
        </authorList>
    </citation>
    <scope>NUCLEOTIDE SEQUENCE</scope>
    <source>
        <strain evidence="2">EXF-13287</strain>
    </source>
</reference>
<feature type="compositionally biased region" description="Basic and acidic residues" evidence="1">
    <location>
        <begin position="176"/>
        <end position="216"/>
    </location>
</feature>
<dbReference type="EMBL" id="JANBVN010000167">
    <property type="protein sequence ID" value="KAJ9136977.1"/>
    <property type="molecule type" value="Genomic_DNA"/>
</dbReference>